<proteinExistence type="predicted"/>
<dbReference type="InParanoid" id="A0A4R6QSJ5"/>
<dbReference type="Pfam" id="PF08937">
    <property type="entry name" value="ThsB_TIR"/>
    <property type="match status" value="1"/>
</dbReference>
<dbReference type="EMBL" id="SNXS01000002">
    <property type="protein sequence ID" value="TDP73118.1"/>
    <property type="molecule type" value="Genomic_DNA"/>
</dbReference>
<dbReference type="Proteomes" id="UP000295361">
    <property type="component" value="Unassembled WGS sequence"/>
</dbReference>
<evidence type="ECO:0000313" key="3">
    <source>
        <dbReference type="Proteomes" id="UP000295361"/>
    </source>
</evidence>
<name>A0A4R6QSJ5_9BURK</name>
<protein>
    <submittedName>
        <fullName evidence="2">TIR-like protein DUF1863</fullName>
    </submittedName>
</protein>
<dbReference type="Gene3D" id="3.40.50.11200">
    <property type="match status" value="1"/>
</dbReference>
<keyword evidence="3" id="KW-1185">Reference proteome</keyword>
<dbReference type="AlphaFoldDB" id="A0A4R6QSJ5"/>
<dbReference type="OrthoDB" id="2218415at2"/>
<evidence type="ECO:0000313" key="2">
    <source>
        <dbReference type="EMBL" id="TDP73118.1"/>
    </source>
</evidence>
<dbReference type="InterPro" id="IPR036490">
    <property type="entry name" value="ThsB_TIR-like_sf"/>
</dbReference>
<dbReference type="SUPFAM" id="SSF52206">
    <property type="entry name" value="Hypothetical protein MTH538"/>
    <property type="match status" value="1"/>
</dbReference>
<dbReference type="InterPro" id="IPR015032">
    <property type="entry name" value="ThsB__TIR-like_domain"/>
</dbReference>
<organism evidence="2 3">
    <name type="scientific">Roseateles toxinivorans</name>
    <dbReference type="NCBI Taxonomy" id="270368"/>
    <lineage>
        <taxon>Bacteria</taxon>
        <taxon>Pseudomonadati</taxon>
        <taxon>Pseudomonadota</taxon>
        <taxon>Betaproteobacteria</taxon>
        <taxon>Burkholderiales</taxon>
        <taxon>Sphaerotilaceae</taxon>
        <taxon>Roseateles</taxon>
    </lineage>
</organism>
<dbReference type="RefSeq" id="WP_133700521.1">
    <property type="nucleotide sequence ID" value="NZ_SNXS01000002.1"/>
</dbReference>
<comment type="caution">
    <text evidence="2">The sequence shown here is derived from an EMBL/GenBank/DDBJ whole genome shotgun (WGS) entry which is preliminary data.</text>
</comment>
<sequence>MAYRNKTYIAFDGDNDMHYYRLMTAWQANDGFSLNFHNAHDLNTARDSSQEESIKRQLRERFANSKLLVVLIGANTKYLTKFVKWELEVGLRLGLPIIGVNLNGSRQMDDRCPATIRDQLVAYTSFNHNIIEYAMDNWPTDFQNLRSAGMTGARFYNDDVYRRLGL</sequence>
<gene>
    <name evidence="2" type="ORF">DES47_102864</name>
</gene>
<reference evidence="2 3" key="1">
    <citation type="submission" date="2019-03" db="EMBL/GenBank/DDBJ databases">
        <title>Genomic Encyclopedia of Type Strains, Phase IV (KMG-IV): sequencing the most valuable type-strain genomes for metagenomic binning, comparative biology and taxonomic classification.</title>
        <authorList>
            <person name="Goeker M."/>
        </authorList>
    </citation>
    <scope>NUCLEOTIDE SEQUENCE [LARGE SCALE GENOMIC DNA]</scope>
    <source>
        <strain evidence="2 3">DSM 16998</strain>
    </source>
</reference>
<evidence type="ECO:0000259" key="1">
    <source>
        <dbReference type="Pfam" id="PF08937"/>
    </source>
</evidence>
<feature type="domain" description="Thoeris protein ThsB TIR-like" evidence="1">
    <location>
        <begin position="8"/>
        <end position="106"/>
    </location>
</feature>
<accession>A0A4R6QSJ5</accession>